<dbReference type="Gene3D" id="3.40.1410.10">
    <property type="entry name" value="Chorismate lyase-like"/>
    <property type="match status" value="1"/>
</dbReference>
<dbReference type="FunFam" id="1.10.10.10:FF:000079">
    <property type="entry name" value="GntR family transcriptional regulator"/>
    <property type="match status" value="1"/>
</dbReference>
<dbReference type="SMART" id="SM00345">
    <property type="entry name" value="HTH_GNTR"/>
    <property type="match status" value="1"/>
</dbReference>
<dbReference type="InterPro" id="IPR036388">
    <property type="entry name" value="WH-like_DNA-bd_sf"/>
</dbReference>
<sequence>MKESGKPIYKEIIDYIKNEIKDGRYEKGEIIPTEEEFCTLFNTSRMTVRRAIDDLVSKGMLTRIRGKGTFVAKFNIEKTMNSVSKGWSETMEALGFKTSSKILMFDKVKADNYIADNLKIPVNSEVYVLERLRYADNNPVVIEKIFISSDRFPDLDQYVLENESVYNVLRKKYNIKINHSYQKLKAVELLGEKAKFFSDTGKAIVIEIVTTNYDQYSKPIEFGIDYVNSEVYSLRYVIKE</sequence>
<comment type="caution">
    <text evidence="5">The sequence shown here is derived from an EMBL/GenBank/DDBJ whole genome shotgun (WGS) entry which is preliminary data.</text>
</comment>
<dbReference type="GO" id="GO:0045892">
    <property type="term" value="P:negative regulation of DNA-templated transcription"/>
    <property type="evidence" value="ECO:0007669"/>
    <property type="project" value="TreeGrafter"/>
</dbReference>
<evidence type="ECO:0000313" key="5">
    <source>
        <dbReference type="EMBL" id="MPM17737.1"/>
    </source>
</evidence>
<dbReference type="InterPro" id="IPR000524">
    <property type="entry name" value="Tscrpt_reg_HTH_GntR"/>
</dbReference>
<dbReference type="PRINTS" id="PR00035">
    <property type="entry name" value="HTHGNTR"/>
</dbReference>
<evidence type="ECO:0000259" key="4">
    <source>
        <dbReference type="PROSITE" id="PS50949"/>
    </source>
</evidence>
<dbReference type="InterPro" id="IPR036390">
    <property type="entry name" value="WH_DNA-bd_sf"/>
</dbReference>
<dbReference type="Pfam" id="PF00392">
    <property type="entry name" value="GntR"/>
    <property type="match status" value="1"/>
</dbReference>
<dbReference type="PROSITE" id="PS50949">
    <property type="entry name" value="HTH_GNTR"/>
    <property type="match status" value="1"/>
</dbReference>
<dbReference type="InterPro" id="IPR050679">
    <property type="entry name" value="Bact_HTH_transcr_reg"/>
</dbReference>
<dbReference type="EMBL" id="VSSQ01002852">
    <property type="protein sequence ID" value="MPM17737.1"/>
    <property type="molecule type" value="Genomic_DNA"/>
</dbReference>
<dbReference type="PANTHER" id="PTHR44846:SF1">
    <property type="entry name" value="MANNOSYL-D-GLYCERATE TRANSPORT_METABOLISM SYSTEM REPRESSOR MNGR-RELATED"/>
    <property type="match status" value="1"/>
</dbReference>
<proteinExistence type="predicted"/>
<feature type="domain" description="HTH gntR-type" evidence="4">
    <location>
        <begin position="6"/>
        <end position="74"/>
    </location>
</feature>
<dbReference type="InterPro" id="IPR028978">
    <property type="entry name" value="Chorismate_lyase_/UTRA_dom_sf"/>
</dbReference>
<dbReference type="InterPro" id="IPR011663">
    <property type="entry name" value="UTRA"/>
</dbReference>
<evidence type="ECO:0000256" key="2">
    <source>
        <dbReference type="ARBA" id="ARBA00023125"/>
    </source>
</evidence>
<keyword evidence="2" id="KW-0238">DNA-binding</keyword>
<dbReference type="SUPFAM" id="SSF46785">
    <property type="entry name" value="Winged helix' DNA-binding domain"/>
    <property type="match status" value="1"/>
</dbReference>
<dbReference type="PANTHER" id="PTHR44846">
    <property type="entry name" value="MANNOSYL-D-GLYCERATE TRANSPORT/METABOLISM SYSTEM REPRESSOR MNGR-RELATED"/>
    <property type="match status" value="1"/>
</dbReference>
<dbReference type="GO" id="GO:0003677">
    <property type="term" value="F:DNA binding"/>
    <property type="evidence" value="ECO:0007669"/>
    <property type="project" value="UniProtKB-KW"/>
</dbReference>
<dbReference type="Gene3D" id="1.10.10.10">
    <property type="entry name" value="Winged helix-like DNA-binding domain superfamily/Winged helix DNA-binding domain"/>
    <property type="match status" value="1"/>
</dbReference>
<accession>A0A644XP40</accession>
<gene>
    <name evidence="5" type="primary">yurK_1</name>
    <name evidence="5" type="ORF">SDC9_64136</name>
</gene>
<dbReference type="CDD" id="cd07377">
    <property type="entry name" value="WHTH_GntR"/>
    <property type="match status" value="1"/>
</dbReference>
<keyword evidence="3" id="KW-0804">Transcription</keyword>
<protein>
    <submittedName>
        <fullName evidence="5">Putative HTH-type transcriptional regulator YurK</fullName>
    </submittedName>
</protein>
<dbReference type="SMART" id="SM00866">
    <property type="entry name" value="UTRA"/>
    <property type="match status" value="1"/>
</dbReference>
<dbReference type="AlphaFoldDB" id="A0A644XP40"/>
<dbReference type="SUPFAM" id="SSF64288">
    <property type="entry name" value="Chorismate lyase-like"/>
    <property type="match status" value="1"/>
</dbReference>
<name>A0A644XP40_9ZZZZ</name>
<reference evidence="5" key="1">
    <citation type="submission" date="2019-08" db="EMBL/GenBank/DDBJ databases">
        <authorList>
            <person name="Kucharzyk K."/>
            <person name="Murdoch R.W."/>
            <person name="Higgins S."/>
            <person name="Loffler F."/>
        </authorList>
    </citation>
    <scope>NUCLEOTIDE SEQUENCE</scope>
</reference>
<dbReference type="Pfam" id="PF07702">
    <property type="entry name" value="UTRA"/>
    <property type="match status" value="1"/>
</dbReference>
<evidence type="ECO:0000256" key="1">
    <source>
        <dbReference type="ARBA" id="ARBA00023015"/>
    </source>
</evidence>
<evidence type="ECO:0000256" key="3">
    <source>
        <dbReference type="ARBA" id="ARBA00023163"/>
    </source>
</evidence>
<dbReference type="GO" id="GO:0003700">
    <property type="term" value="F:DNA-binding transcription factor activity"/>
    <property type="evidence" value="ECO:0007669"/>
    <property type="project" value="InterPro"/>
</dbReference>
<keyword evidence="1" id="KW-0805">Transcription regulation</keyword>
<organism evidence="5">
    <name type="scientific">bioreactor metagenome</name>
    <dbReference type="NCBI Taxonomy" id="1076179"/>
    <lineage>
        <taxon>unclassified sequences</taxon>
        <taxon>metagenomes</taxon>
        <taxon>ecological metagenomes</taxon>
    </lineage>
</organism>